<protein>
    <submittedName>
        <fullName evidence="1">Deoxynucleoside triphosphate triphosphohydrolase SAMHD1</fullName>
    </submittedName>
</protein>
<accession>A0A3N0Z142</accession>
<dbReference type="GO" id="GO:0005634">
    <property type="term" value="C:nucleus"/>
    <property type="evidence" value="ECO:0007669"/>
    <property type="project" value="TreeGrafter"/>
</dbReference>
<dbReference type="GO" id="GO:0006203">
    <property type="term" value="P:dGTP catabolic process"/>
    <property type="evidence" value="ECO:0007669"/>
    <property type="project" value="TreeGrafter"/>
</dbReference>
<dbReference type="SUPFAM" id="SSF109604">
    <property type="entry name" value="HD-domain/PDEase-like"/>
    <property type="match status" value="1"/>
</dbReference>
<dbReference type="Proteomes" id="UP000281406">
    <property type="component" value="Unassembled WGS sequence"/>
</dbReference>
<dbReference type="OrthoDB" id="9991235at2759"/>
<dbReference type="PANTHER" id="PTHR11373:SF4">
    <property type="entry name" value="DEOXYNUCLEOSIDE TRIPHOSPHATE TRIPHOSPHOHYDROLASE SAMHD1"/>
    <property type="match status" value="1"/>
</dbReference>
<dbReference type="EMBL" id="RJVU01017965">
    <property type="protein sequence ID" value="ROL51982.1"/>
    <property type="molecule type" value="Genomic_DNA"/>
</dbReference>
<name>A0A3N0Z142_ANAGA</name>
<evidence type="ECO:0000313" key="2">
    <source>
        <dbReference type="Proteomes" id="UP000281406"/>
    </source>
</evidence>
<dbReference type="PANTHER" id="PTHR11373">
    <property type="entry name" value="DEOXYNUCLEOSIDE TRIPHOSPHATE TRIPHOSPHOHYDROLASE"/>
    <property type="match status" value="1"/>
</dbReference>
<reference evidence="1 2" key="1">
    <citation type="submission" date="2018-10" db="EMBL/GenBank/DDBJ databases">
        <title>Genome assembly for a Yunnan-Guizhou Plateau 3E fish, Anabarilius grahami (Regan), and its evolutionary and genetic applications.</title>
        <authorList>
            <person name="Jiang W."/>
        </authorList>
    </citation>
    <scope>NUCLEOTIDE SEQUENCE [LARGE SCALE GENOMIC DNA]</scope>
    <source>
        <strain evidence="1">AG-KIZ</strain>
        <tissue evidence="1">Muscle</tissue>
    </source>
</reference>
<dbReference type="GO" id="GO:0008832">
    <property type="term" value="F:dGTPase activity"/>
    <property type="evidence" value="ECO:0007669"/>
    <property type="project" value="TreeGrafter"/>
</dbReference>
<organism evidence="1 2">
    <name type="scientific">Anabarilius grahami</name>
    <name type="common">Kanglang fish</name>
    <name type="synonym">Barilius grahami</name>
    <dbReference type="NCBI Taxonomy" id="495550"/>
    <lineage>
        <taxon>Eukaryota</taxon>
        <taxon>Metazoa</taxon>
        <taxon>Chordata</taxon>
        <taxon>Craniata</taxon>
        <taxon>Vertebrata</taxon>
        <taxon>Euteleostomi</taxon>
        <taxon>Actinopterygii</taxon>
        <taxon>Neopterygii</taxon>
        <taxon>Teleostei</taxon>
        <taxon>Ostariophysi</taxon>
        <taxon>Cypriniformes</taxon>
        <taxon>Xenocyprididae</taxon>
        <taxon>Xenocypridinae</taxon>
        <taxon>Xenocypridinae incertae sedis</taxon>
        <taxon>Anabarilius</taxon>
    </lineage>
</organism>
<comment type="caution">
    <text evidence="1">The sequence shown here is derived from an EMBL/GenBank/DDBJ whole genome shotgun (WGS) entry which is preliminary data.</text>
</comment>
<keyword evidence="1" id="KW-0378">Hydrolase</keyword>
<sequence length="130" mass="14866">MYDPGGADVPREPSKAEWPMVHFGVKGGMVYVQDQGQRVQVERSTQKLEAEPLASHIQEEMALSGSKGIYWMFLKQIFNDPIHGQIELHPLLVKMIDTPEFQRLRYIKQLGTKYLVFPGATHTRFEHSIG</sequence>
<keyword evidence="2" id="KW-1185">Reference proteome</keyword>
<evidence type="ECO:0000313" key="1">
    <source>
        <dbReference type="EMBL" id="ROL51982.1"/>
    </source>
</evidence>
<dbReference type="Gene3D" id="1.10.3210.10">
    <property type="entry name" value="Hypothetical protein af1432"/>
    <property type="match status" value="1"/>
</dbReference>
<proteinExistence type="predicted"/>
<dbReference type="InterPro" id="IPR050135">
    <property type="entry name" value="dGTPase-like"/>
</dbReference>
<gene>
    <name evidence="1" type="ORF">DPX16_23474</name>
</gene>
<dbReference type="AlphaFoldDB" id="A0A3N0Z142"/>